<dbReference type="InterPro" id="IPR036628">
    <property type="entry name" value="Clp_N_dom_sf"/>
</dbReference>
<name>A0A8K0JP43_9TREE</name>
<feature type="coiled-coil region" evidence="7">
    <location>
        <begin position="434"/>
        <end position="521"/>
    </location>
</feature>
<keyword evidence="2 6" id="KW-0677">Repeat</keyword>
<evidence type="ECO:0000256" key="1">
    <source>
        <dbReference type="ARBA" id="ARBA00008675"/>
    </source>
</evidence>
<dbReference type="GO" id="GO:0016887">
    <property type="term" value="F:ATP hydrolysis activity"/>
    <property type="evidence" value="ECO:0007669"/>
    <property type="project" value="InterPro"/>
</dbReference>
<evidence type="ECO:0000256" key="7">
    <source>
        <dbReference type="SAM" id="Coils"/>
    </source>
</evidence>
<evidence type="ECO:0000256" key="8">
    <source>
        <dbReference type="SAM" id="MobiDB-lite"/>
    </source>
</evidence>
<dbReference type="GO" id="GO:0051087">
    <property type="term" value="F:protein-folding chaperone binding"/>
    <property type="evidence" value="ECO:0007669"/>
    <property type="project" value="TreeGrafter"/>
</dbReference>
<keyword evidence="4" id="KW-0067">ATP-binding</keyword>
<evidence type="ECO:0000313" key="11">
    <source>
        <dbReference type="Proteomes" id="UP000812966"/>
    </source>
</evidence>
<keyword evidence="11" id="KW-1185">Reference proteome</keyword>
<evidence type="ECO:0000259" key="9">
    <source>
        <dbReference type="PROSITE" id="PS51903"/>
    </source>
</evidence>
<sequence>MADDLNLTDRSEQLIKQAINLAENNSVAQVHPLHLACALWEPEVEDGTSTSASAQPSSLFQTSFEKAGLDKQTFSRALLSHTNRLPSVYPAPAPPLPLAQGTHVVLRAAIAAQKEQRDSYVAVDHLLLAILKVAKDVPELRSMFTEAKVDERGRKKLEDEIRKARGNRKVDSKSAEEGFESLQKYATDLTALAAEGKLDPVIGRDKEVRRTIAILSRRTKNSAILIGEPGVGKTSIVEGLAQRIVNRDVPASLIGRLFSLDLGSLMAGAKYKGEYEERVKGVLNEIEEKSKEGENIILFVDEAHQMVQGKEQSASSFGEFLKPLLARGMLKFIGATTLAEYREFIEKDAALERRLAQVIVEEPDIPATTNILRGLKERYETYHGCRITDAALVLAAQLSRQYIPARRAPDSAIDVMDEACTQVKIQRETRPEAIDILERQKVTLQMEIHALEKEKDEASKERLEAAQKMLANVEEELAPELAEFEAEKSQADRVQELRRKIDELKAKADDAERRYDLASASDIRYYSIPQRQKELAELEAKEAEKNADGKSGGVVTPEAIAEVVARWTGVPVTALVSSEKAKLLKLEKTLTRSIVGQPTAIKAVSNAIRLSRSGLNDQNRPIFSALLTGPSGSGKTSLAKTLAKAMFNDENAMIRIDCSELSAEHSISRLIGSPQGYVGMQQGGQLTEAVRRKPYQIVLFDEIEKGHAALYKLLLSVLDAGVLTSAVGLKVDFRNTIILFSSNLGSAALAEDASEGEPSDKAKEKVNVSLQAHFPPEFLGRLDEVIYFRMLSRSNIRSIVELRLAEVQTRMIKNGRKLKLNIDEDAKTFLGDAGFSPQYGARPLNKVIQREILNPLSKLILQNSILDGEVVKIHADLPRNRLVVVPNHEPEIVEDEDDDMDIDDDDLEIEEVD</sequence>
<dbReference type="SMART" id="SM01086">
    <property type="entry name" value="ClpB_D2-small"/>
    <property type="match status" value="1"/>
</dbReference>
<evidence type="ECO:0000256" key="4">
    <source>
        <dbReference type="ARBA" id="ARBA00022840"/>
    </source>
</evidence>
<dbReference type="PRINTS" id="PR00300">
    <property type="entry name" value="CLPPROTEASEA"/>
</dbReference>
<dbReference type="CDD" id="cd00009">
    <property type="entry name" value="AAA"/>
    <property type="match status" value="1"/>
</dbReference>
<dbReference type="GO" id="GO:0042026">
    <property type="term" value="P:protein refolding"/>
    <property type="evidence" value="ECO:0007669"/>
    <property type="project" value="TreeGrafter"/>
</dbReference>
<dbReference type="InterPro" id="IPR027417">
    <property type="entry name" value="P-loop_NTPase"/>
</dbReference>
<dbReference type="PROSITE" id="PS51903">
    <property type="entry name" value="CLP_R"/>
    <property type="match status" value="1"/>
</dbReference>
<keyword evidence="5" id="KW-0143">Chaperone</keyword>
<comment type="caution">
    <text evidence="10">The sequence shown here is derived from an EMBL/GenBank/DDBJ whole genome shotgun (WGS) entry which is preliminary data.</text>
</comment>
<dbReference type="FunFam" id="3.40.50.300:FF:000120">
    <property type="entry name" value="ATP-dependent chaperone ClpB"/>
    <property type="match status" value="1"/>
</dbReference>
<dbReference type="GO" id="GO:0070370">
    <property type="term" value="P:cellular heat acclimation"/>
    <property type="evidence" value="ECO:0007669"/>
    <property type="project" value="TreeGrafter"/>
</dbReference>
<dbReference type="Pfam" id="PF02861">
    <property type="entry name" value="Clp_N"/>
    <property type="match status" value="1"/>
</dbReference>
<dbReference type="InterPro" id="IPR003959">
    <property type="entry name" value="ATPase_AAA_core"/>
</dbReference>
<dbReference type="GO" id="GO:0051082">
    <property type="term" value="F:unfolded protein binding"/>
    <property type="evidence" value="ECO:0007669"/>
    <property type="project" value="TreeGrafter"/>
</dbReference>
<evidence type="ECO:0000256" key="2">
    <source>
        <dbReference type="ARBA" id="ARBA00022737"/>
    </source>
</evidence>
<dbReference type="GO" id="GO:0005524">
    <property type="term" value="F:ATP binding"/>
    <property type="evidence" value="ECO:0007669"/>
    <property type="project" value="UniProtKB-KW"/>
</dbReference>
<evidence type="ECO:0000256" key="6">
    <source>
        <dbReference type="PROSITE-ProRule" id="PRU01251"/>
    </source>
</evidence>
<dbReference type="SUPFAM" id="SSF52540">
    <property type="entry name" value="P-loop containing nucleoside triphosphate hydrolases"/>
    <property type="match status" value="2"/>
</dbReference>
<dbReference type="Gene3D" id="3.40.50.300">
    <property type="entry name" value="P-loop containing nucleotide triphosphate hydrolases"/>
    <property type="match status" value="3"/>
</dbReference>
<dbReference type="FunFam" id="3.40.50.300:FF:000025">
    <property type="entry name" value="ATP-dependent Clp protease subunit"/>
    <property type="match status" value="1"/>
</dbReference>
<feature type="domain" description="Clp R" evidence="9">
    <location>
        <begin position="2"/>
        <end position="164"/>
    </location>
</feature>
<evidence type="ECO:0000256" key="3">
    <source>
        <dbReference type="ARBA" id="ARBA00022741"/>
    </source>
</evidence>
<dbReference type="Pfam" id="PF07724">
    <property type="entry name" value="AAA_2"/>
    <property type="match status" value="1"/>
</dbReference>
<gene>
    <name evidence="10" type="ORF">FFLO_02682</name>
</gene>
<dbReference type="InterPro" id="IPR050130">
    <property type="entry name" value="ClpA_ClpB"/>
</dbReference>
<dbReference type="PANTHER" id="PTHR11638:SF18">
    <property type="entry name" value="HEAT SHOCK PROTEIN 104"/>
    <property type="match status" value="1"/>
</dbReference>
<dbReference type="Pfam" id="PF17871">
    <property type="entry name" value="AAA_lid_9"/>
    <property type="match status" value="1"/>
</dbReference>
<keyword evidence="7" id="KW-0175">Coiled coil</keyword>
<dbReference type="Pfam" id="PF10431">
    <property type="entry name" value="ClpB_D2-small"/>
    <property type="match status" value="1"/>
</dbReference>
<dbReference type="CDD" id="cd19499">
    <property type="entry name" value="RecA-like_ClpB_Hsp104-like"/>
    <property type="match status" value="1"/>
</dbReference>
<accession>A0A8K0JP43</accession>
<dbReference type="PANTHER" id="PTHR11638">
    <property type="entry name" value="ATP-DEPENDENT CLP PROTEASE"/>
    <property type="match status" value="1"/>
</dbReference>
<evidence type="ECO:0000313" key="10">
    <source>
        <dbReference type="EMBL" id="KAG7561865.1"/>
    </source>
</evidence>
<dbReference type="InterPro" id="IPR001270">
    <property type="entry name" value="ClpA/B"/>
</dbReference>
<dbReference type="EMBL" id="JABELV010000044">
    <property type="protein sequence ID" value="KAG7561865.1"/>
    <property type="molecule type" value="Genomic_DNA"/>
</dbReference>
<dbReference type="SUPFAM" id="SSF81923">
    <property type="entry name" value="Double Clp-N motif"/>
    <property type="match status" value="1"/>
</dbReference>
<evidence type="ECO:0000256" key="5">
    <source>
        <dbReference type="ARBA" id="ARBA00023186"/>
    </source>
</evidence>
<dbReference type="InterPro" id="IPR004176">
    <property type="entry name" value="Clp_R_N"/>
</dbReference>
<proteinExistence type="inferred from homology"/>
<dbReference type="Gene3D" id="1.10.1780.10">
    <property type="entry name" value="Clp, N-terminal domain"/>
    <property type="match status" value="1"/>
</dbReference>
<keyword evidence="3" id="KW-0547">Nucleotide-binding</keyword>
<reference evidence="10" key="1">
    <citation type="submission" date="2020-04" db="EMBL/GenBank/DDBJ databases">
        <title>Analysis of mating type loci in Filobasidium floriforme.</title>
        <authorList>
            <person name="Nowrousian M."/>
        </authorList>
    </citation>
    <scope>NUCLEOTIDE SEQUENCE</scope>
    <source>
        <strain evidence="10">CBS 6242</strain>
    </source>
</reference>
<dbReference type="Gene3D" id="1.10.8.60">
    <property type="match status" value="1"/>
</dbReference>
<dbReference type="AlphaFoldDB" id="A0A8K0JP43"/>
<feature type="region of interest" description="Disordered" evidence="8">
    <location>
        <begin position="893"/>
        <end position="913"/>
    </location>
</feature>
<dbReference type="Proteomes" id="UP000812966">
    <property type="component" value="Unassembled WGS sequence"/>
</dbReference>
<organism evidence="10 11">
    <name type="scientific">Filobasidium floriforme</name>
    <dbReference type="NCBI Taxonomy" id="5210"/>
    <lineage>
        <taxon>Eukaryota</taxon>
        <taxon>Fungi</taxon>
        <taxon>Dikarya</taxon>
        <taxon>Basidiomycota</taxon>
        <taxon>Agaricomycotina</taxon>
        <taxon>Tremellomycetes</taxon>
        <taxon>Filobasidiales</taxon>
        <taxon>Filobasidiaceae</taxon>
        <taxon>Filobasidium</taxon>
    </lineage>
</organism>
<comment type="similarity">
    <text evidence="1">Belongs to the ClpA/ClpB family.</text>
</comment>
<dbReference type="GO" id="GO:0043335">
    <property type="term" value="P:protein unfolding"/>
    <property type="evidence" value="ECO:0007669"/>
    <property type="project" value="TreeGrafter"/>
</dbReference>
<dbReference type="InterPro" id="IPR019489">
    <property type="entry name" value="Clp_ATPase_C"/>
</dbReference>
<dbReference type="SMART" id="SM00382">
    <property type="entry name" value="AAA"/>
    <property type="match status" value="2"/>
</dbReference>
<dbReference type="Pfam" id="PF00004">
    <property type="entry name" value="AAA"/>
    <property type="match status" value="1"/>
</dbReference>
<dbReference type="GO" id="GO:0005829">
    <property type="term" value="C:cytosol"/>
    <property type="evidence" value="ECO:0007669"/>
    <property type="project" value="TreeGrafter"/>
</dbReference>
<dbReference type="InterPro" id="IPR003593">
    <property type="entry name" value="AAA+_ATPase"/>
</dbReference>
<protein>
    <recommendedName>
        <fullName evidence="9">Clp R domain-containing protein</fullName>
    </recommendedName>
</protein>
<dbReference type="InterPro" id="IPR041546">
    <property type="entry name" value="ClpA/ClpB_AAA_lid"/>
</dbReference>